<dbReference type="Pfam" id="PF03134">
    <property type="entry name" value="TB2_DP1_HVA22"/>
    <property type="match status" value="1"/>
</dbReference>
<keyword evidence="3" id="KW-1185">Reference proteome</keyword>
<proteinExistence type="predicted"/>
<keyword evidence="1" id="KW-1133">Transmembrane helix</keyword>
<dbReference type="AlphaFoldDB" id="A0A0C2CMX6"/>
<dbReference type="OrthoDB" id="5913021at2759"/>
<evidence type="ECO:0000256" key="1">
    <source>
        <dbReference type="SAM" id="Phobius"/>
    </source>
</evidence>
<reference evidence="2 3" key="1">
    <citation type="submission" date="2013-12" db="EMBL/GenBank/DDBJ databases">
        <title>Draft genome of the parsitic nematode Ancylostoma duodenale.</title>
        <authorList>
            <person name="Mitreva M."/>
        </authorList>
    </citation>
    <scope>NUCLEOTIDE SEQUENCE [LARGE SCALE GENOMIC DNA]</scope>
    <source>
        <strain evidence="2 3">Zhejiang</strain>
    </source>
</reference>
<keyword evidence="1" id="KW-0812">Transmembrane</keyword>
<name>A0A0C2CMX6_9BILA</name>
<protein>
    <submittedName>
        <fullName evidence="2">TB2/DP1, HVA22 family</fullName>
    </submittedName>
</protein>
<accession>A0A0C2CMX6</accession>
<feature type="transmembrane region" description="Helical" evidence="1">
    <location>
        <begin position="6"/>
        <end position="27"/>
    </location>
</feature>
<dbReference type="Proteomes" id="UP000054047">
    <property type="component" value="Unassembled WGS sequence"/>
</dbReference>
<evidence type="ECO:0000313" key="3">
    <source>
        <dbReference type="Proteomes" id="UP000054047"/>
    </source>
</evidence>
<sequence length="80" mass="9518">MQGLYLIFGHFAQLVCNFMGFIYPAYVSVKAIETATKDDDTQWLTYWSCQGHRNSNERRRHTMAYILKRRLAMQIEYCTD</sequence>
<keyword evidence="1" id="KW-0472">Membrane</keyword>
<evidence type="ECO:0000313" key="2">
    <source>
        <dbReference type="EMBL" id="KIH51117.1"/>
    </source>
</evidence>
<organism evidence="2 3">
    <name type="scientific">Ancylostoma duodenale</name>
    <dbReference type="NCBI Taxonomy" id="51022"/>
    <lineage>
        <taxon>Eukaryota</taxon>
        <taxon>Metazoa</taxon>
        <taxon>Ecdysozoa</taxon>
        <taxon>Nematoda</taxon>
        <taxon>Chromadorea</taxon>
        <taxon>Rhabditida</taxon>
        <taxon>Rhabditina</taxon>
        <taxon>Rhabditomorpha</taxon>
        <taxon>Strongyloidea</taxon>
        <taxon>Ancylostomatidae</taxon>
        <taxon>Ancylostomatinae</taxon>
        <taxon>Ancylostoma</taxon>
    </lineage>
</organism>
<dbReference type="InterPro" id="IPR004345">
    <property type="entry name" value="TB2_DP1_HVA22"/>
</dbReference>
<gene>
    <name evidence="2" type="ORF">ANCDUO_18799</name>
</gene>
<dbReference type="EMBL" id="KN747601">
    <property type="protein sequence ID" value="KIH51117.1"/>
    <property type="molecule type" value="Genomic_DNA"/>
</dbReference>